<keyword evidence="8 10" id="KW-1133">Transmembrane helix</keyword>
<keyword evidence="9 10" id="KW-0472">Membrane</keyword>
<evidence type="ECO:0000256" key="2">
    <source>
        <dbReference type="ARBA" id="ARBA00008869"/>
    </source>
</evidence>
<proteinExistence type="inferred from homology"/>
<evidence type="ECO:0000256" key="7">
    <source>
        <dbReference type="ARBA" id="ARBA00022840"/>
    </source>
</evidence>
<feature type="domain" description="ABC transporter" evidence="11">
    <location>
        <begin position="497"/>
        <end position="721"/>
    </location>
</feature>
<evidence type="ECO:0000256" key="4">
    <source>
        <dbReference type="ARBA" id="ARBA00022692"/>
    </source>
</evidence>
<reference evidence="12 13" key="1">
    <citation type="submission" date="2024-04" db="EMBL/GenBank/DDBJ databases">
        <title>Tritrichomonas musculus Genome.</title>
        <authorList>
            <person name="Alves-Ferreira E."/>
            <person name="Grigg M."/>
            <person name="Lorenzi H."/>
            <person name="Galac M."/>
        </authorList>
    </citation>
    <scope>NUCLEOTIDE SEQUENCE [LARGE SCALE GENOMIC DNA]</scope>
    <source>
        <strain evidence="12 13">EAF2021</strain>
    </source>
</reference>
<dbReference type="InterPro" id="IPR003439">
    <property type="entry name" value="ABC_transporter-like_ATP-bd"/>
</dbReference>
<evidence type="ECO:0000256" key="5">
    <source>
        <dbReference type="ARBA" id="ARBA00022737"/>
    </source>
</evidence>
<evidence type="ECO:0000259" key="11">
    <source>
        <dbReference type="PROSITE" id="PS50893"/>
    </source>
</evidence>
<dbReference type="InterPro" id="IPR026082">
    <property type="entry name" value="ABCA"/>
</dbReference>
<dbReference type="InterPro" id="IPR027417">
    <property type="entry name" value="P-loop_NTPase"/>
</dbReference>
<dbReference type="InterPro" id="IPR013525">
    <property type="entry name" value="ABC2_TM"/>
</dbReference>
<dbReference type="SUPFAM" id="SSF52540">
    <property type="entry name" value="P-loop containing nucleoside triphosphate hydrolases"/>
    <property type="match status" value="1"/>
</dbReference>
<dbReference type="PANTHER" id="PTHR19229:SF36">
    <property type="entry name" value="ATP-BINDING CASSETTE SUB-FAMILY A MEMBER 2"/>
    <property type="match status" value="1"/>
</dbReference>
<evidence type="ECO:0000256" key="8">
    <source>
        <dbReference type="ARBA" id="ARBA00022989"/>
    </source>
</evidence>
<feature type="transmembrane region" description="Helical" evidence="10">
    <location>
        <begin position="379"/>
        <end position="404"/>
    </location>
</feature>
<name>A0ABR2I5I3_9EUKA</name>
<keyword evidence="7" id="KW-0067">ATP-binding</keyword>
<feature type="transmembrane region" description="Helical" evidence="10">
    <location>
        <begin position="316"/>
        <end position="337"/>
    </location>
</feature>
<feature type="transmembrane region" description="Helical" evidence="10">
    <location>
        <begin position="349"/>
        <end position="367"/>
    </location>
</feature>
<keyword evidence="6" id="KW-0547">Nucleotide-binding</keyword>
<dbReference type="CDD" id="cd03263">
    <property type="entry name" value="ABC_subfamily_A"/>
    <property type="match status" value="1"/>
</dbReference>
<evidence type="ECO:0000313" key="13">
    <source>
        <dbReference type="Proteomes" id="UP001470230"/>
    </source>
</evidence>
<feature type="transmembrane region" description="Helical" evidence="10">
    <location>
        <begin position="283"/>
        <end position="310"/>
    </location>
</feature>
<dbReference type="PROSITE" id="PS00211">
    <property type="entry name" value="ABC_TRANSPORTER_1"/>
    <property type="match status" value="1"/>
</dbReference>
<dbReference type="Pfam" id="PF00005">
    <property type="entry name" value="ABC_tran"/>
    <property type="match status" value="1"/>
</dbReference>
<dbReference type="Gene3D" id="3.40.50.300">
    <property type="entry name" value="P-loop containing nucleotide triphosphate hydrolases"/>
    <property type="match status" value="1"/>
</dbReference>
<dbReference type="InterPro" id="IPR003593">
    <property type="entry name" value="AAA+_ATPase"/>
</dbReference>
<comment type="caution">
    <text evidence="12">The sequence shown here is derived from an EMBL/GenBank/DDBJ whole genome shotgun (WGS) entry which is preliminary data.</text>
</comment>
<keyword evidence="3" id="KW-0813">Transport</keyword>
<dbReference type="Proteomes" id="UP001470230">
    <property type="component" value="Unassembled WGS sequence"/>
</dbReference>
<keyword evidence="13" id="KW-1185">Reference proteome</keyword>
<dbReference type="PROSITE" id="PS50893">
    <property type="entry name" value="ABC_TRANSPORTER_2"/>
    <property type="match status" value="1"/>
</dbReference>
<evidence type="ECO:0000256" key="10">
    <source>
        <dbReference type="SAM" id="Phobius"/>
    </source>
</evidence>
<evidence type="ECO:0000256" key="6">
    <source>
        <dbReference type="ARBA" id="ARBA00022741"/>
    </source>
</evidence>
<organism evidence="12 13">
    <name type="scientific">Tritrichomonas musculus</name>
    <dbReference type="NCBI Taxonomy" id="1915356"/>
    <lineage>
        <taxon>Eukaryota</taxon>
        <taxon>Metamonada</taxon>
        <taxon>Parabasalia</taxon>
        <taxon>Tritrichomonadida</taxon>
        <taxon>Tritrichomonadidae</taxon>
        <taxon>Tritrichomonas</taxon>
    </lineage>
</organism>
<dbReference type="PANTHER" id="PTHR19229">
    <property type="entry name" value="ATP-BINDING CASSETTE TRANSPORTER SUBFAMILY A ABCA"/>
    <property type="match status" value="1"/>
</dbReference>
<evidence type="ECO:0000256" key="1">
    <source>
        <dbReference type="ARBA" id="ARBA00004141"/>
    </source>
</evidence>
<comment type="similarity">
    <text evidence="2">Belongs to the ABC transporter superfamily. ABCA family.</text>
</comment>
<accession>A0ABR2I5I3</accession>
<feature type="transmembrane region" description="Helical" evidence="10">
    <location>
        <begin position="239"/>
        <end position="262"/>
    </location>
</feature>
<keyword evidence="5" id="KW-0677">Repeat</keyword>
<dbReference type="EMBL" id="JAPFFF010000020">
    <property type="protein sequence ID" value="KAK8857655.1"/>
    <property type="molecule type" value="Genomic_DNA"/>
</dbReference>
<feature type="transmembrane region" description="Helical" evidence="10">
    <location>
        <begin position="39"/>
        <end position="59"/>
    </location>
</feature>
<dbReference type="SMART" id="SM00382">
    <property type="entry name" value="AAA"/>
    <property type="match status" value="1"/>
</dbReference>
<evidence type="ECO:0000256" key="9">
    <source>
        <dbReference type="ARBA" id="ARBA00023136"/>
    </source>
</evidence>
<evidence type="ECO:0000313" key="12">
    <source>
        <dbReference type="EMBL" id="KAK8857655.1"/>
    </source>
</evidence>
<dbReference type="Pfam" id="PF12698">
    <property type="entry name" value="ABC2_membrane_3"/>
    <property type="match status" value="1"/>
</dbReference>
<sequence>MYQTGNPLGSWSDLKPNLGKQIFAIIKARFFMKFRDKATMIEILASFVIIIFVAPAFYFTGNKYPLEKTPQIKEITNQSIFDWFSAFGKNTIVVCIPDKPLMHYLIGNTTILKYAIEGGTIPNTTTTFSGTRHFFFNSEKELKSEFFKSNNNAVGFQWLNIDAGEEALLNPHIKISIQSIIGNPNVDFFIELRNSIIKMIYLTKNEDEKIDTSLSLTTTLYKSKFAHPSIERKSNVYSFAYGIVASLVCVVASISDMEFLFVEKQNRLLAFSFLMGMKETAFWIANFICSFVVCLISYLVVSLVLAFWFGLNKNDFTMIFVFSVIFIVAELWFQFFLSTFASTTSNGRWITISLIMIGIATGFLFQFTAFQKESEDSHVVIYMFAAFPISCYQLFIMQGAFAVTDNLPFYRWNNMNNDKYSNQPWFTLTMLITDIFIYFVLFLVFNAFLPRQYGSPPFNINNCFKLAGKINQKRRRNEFNETHGSDTDEIEYQETVIEVENLSKKYKGMKDSKALDDVSFTVKKGEVILVIGPNGAGKSTLINCLSGIIHSNEGEVSFYDDHQPPSIGVCFQDDILIKSLTVKEHFDLFGAYRGVSARTLQESMNYLGSILNLSKFEKQRSANLSGGQKRKLCIALALLGNPKIILMDEPTTSVDVPGRLLIWKMLSNLRDSTFIVVSHEIEEAEYAASKLLIMTDGEISFYGTSTELKQQYKCGYELRLNVDNENYQPILKLAKEFIHDAEFSEDRSDVIRIPDSSRISDFLLALTEKKEEFGVKSYTFSVEQFEDVLMNLVYK</sequence>
<evidence type="ECO:0000256" key="3">
    <source>
        <dbReference type="ARBA" id="ARBA00022448"/>
    </source>
</evidence>
<protein>
    <recommendedName>
        <fullName evidence="11">ABC transporter domain-containing protein</fullName>
    </recommendedName>
</protein>
<dbReference type="InterPro" id="IPR017871">
    <property type="entry name" value="ABC_transporter-like_CS"/>
</dbReference>
<keyword evidence="4 10" id="KW-0812">Transmembrane</keyword>
<feature type="transmembrane region" description="Helical" evidence="10">
    <location>
        <begin position="425"/>
        <end position="449"/>
    </location>
</feature>
<comment type="subcellular location">
    <subcellularLocation>
        <location evidence="1">Membrane</location>
        <topology evidence="1">Multi-pass membrane protein</topology>
    </subcellularLocation>
</comment>
<gene>
    <name evidence="12" type="ORF">M9Y10_016061</name>
</gene>